<dbReference type="STRING" id="1034346.GCA_000313565_01699"/>
<dbReference type="OrthoDB" id="6578004at2"/>
<dbReference type="GO" id="GO:0009401">
    <property type="term" value="P:phosphoenolpyruvate-dependent sugar phosphotransferase system"/>
    <property type="evidence" value="ECO:0007669"/>
    <property type="project" value="InterPro"/>
</dbReference>
<evidence type="ECO:0000313" key="4">
    <source>
        <dbReference type="Proteomes" id="UP000247612"/>
    </source>
</evidence>
<reference evidence="3 4" key="1">
    <citation type="submission" date="2018-05" db="EMBL/GenBank/DDBJ databases">
        <title>Genomic Encyclopedia of Type Strains, Phase IV (KMG-IV): sequencing the most valuable type-strain genomes for metagenomic binning, comparative biology and taxonomic classification.</title>
        <authorList>
            <person name="Goeker M."/>
        </authorList>
    </citation>
    <scope>NUCLEOTIDE SEQUENCE [LARGE SCALE GENOMIC DNA]</scope>
    <source>
        <strain evidence="3 4">JC118</strain>
    </source>
</reference>
<dbReference type="AlphaFoldDB" id="A0A2V2F226"/>
<dbReference type="EMBL" id="QJKH01000004">
    <property type="protein sequence ID" value="PXX80201.1"/>
    <property type="molecule type" value="Genomic_DNA"/>
</dbReference>
<dbReference type="InterPro" id="IPR051471">
    <property type="entry name" value="Bacterial_PTS_sugar_comp"/>
</dbReference>
<dbReference type="Proteomes" id="UP000247612">
    <property type="component" value="Unassembled WGS sequence"/>
</dbReference>
<comment type="caution">
    <text evidence="3">The sequence shown here is derived from an EMBL/GenBank/DDBJ whole genome shotgun (WGS) entry which is preliminary data.</text>
</comment>
<gene>
    <name evidence="3" type="ORF">DES51_104207</name>
</gene>
<proteinExistence type="predicted"/>
<dbReference type="InterPro" id="IPR004701">
    <property type="entry name" value="PTS_EIIA_man-typ"/>
</dbReference>
<protein>
    <submittedName>
        <fullName evidence="3">PTS system mannose-specific IIA component/fructoselysine and glucoselysine-specific PTS system IIA component</fullName>
    </submittedName>
</protein>
<evidence type="ECO:0000313" key="3">
    <source>
        <dbReference type="EMBL" id="PXX80201.1"/>
    </source>
</evidence>
<sequence length="128" mass="13988">MKYIIATHGHLADGYASAIKVLSGNQDIYTLNAYVDGQFDVTAALKSLLDAFEAGEKVLIFTDVIGGSVTQVVSRLIGEYNIVCITGINLGLVMECIFAGEALNDQRIDEIVEEARRQILCINHILRD</sequence>
<dbReference type="GO" id="GO:0016740">
    <property type="term" value="F:transferase activity"/>
    <property type="evidence" value="ECO:0007669"/>
    <property type="project" value="UniProtKB-KW"/>
</dbReference>
<dbReference type="PANTHER" id="PTHR33799:SF1">
    <property type="entry name" value="PTS SYSTEM MANNOSE-SPECIFIC EIIAB COMPONENT-RELATED"/>
    <property type="match status" value="1"/>
</dbReference>
<dbReference type="InterPro" id="IPR036662">
    <property type="entry name" value="PTS_EIIA_man-typ_sf"/>
</dbReference>
<dbReference type="RefSeq" id="WP_022938002.1">
    <property type="nucleotide sequence ID" value="NZ_CABKRQ010000004.1"/>
</dbReference>
<name>A0A2V2F226_9FIRM</name>
<dbReference type="Gene3D" id="3.40.50.510">
    <property type="entry name" value="Phosphotransferase system, mannose-type IIA component"/>
    <property type="match status" value="1"/>
</dbReference>
<keyword evidence="4" id="KW-1185">Reference proteome</keyword>
<accession>A0A2V2F226</accession>
<feature type="domain" description="PTS EIIA type-4" evidence="2">
    <location>
        <begin position="1"/>
        <end position="128"/>
    </location>
</feature>
<dbReference type="Pfam" id="PF03610">
    <property type="entry name" value="EIIA-man"/>
    <property type="match status" value="1"/>
</dbReference>
<organism evidence="3 4">
    <name type="scientific">Dielma fastidiosa</name>
    <dbReference type="NCBI Taxonomy" id="1034346"/>
    <lineage>
        <taxon>Bacteria</taxon>
        <taxon>Bacillati</taxon>
        <taxon>Bacillota</taxon>
        <taxon>Erysipelotrichia</taxon>
        <taxon>Erysipelotrichales</taxon>
        <taxon>Erysipelotrichaceae</taxon>
        <taxon>Dielma</taxon>
    </lineage>
</organism>
<keyword evidence="1" id="KW-0808">Transferase</keyword>
<evidence type="ECO:0000259" key="2">
    <source>
        <dbReference type="PROSITE" id="PS51096"/>
    </source>
</evidence>
<dbReference type="PANTHER" id="PTHR33799">
    <property type="entry name" value="PTS PERMEASE-RELATED-RELATED"/>
    <property type="match status" value="1"/>
</dbReference>
<dbReference type="GO" id="GO:0016020">
    <property type="term" value="C:membrane"/>
    <property type="evidence" value="ECO:0007669"/>
    <property type="project" value="InterPro"/>
</dbReference>
<evidence type="ECO:0000256" key="1">
    <source>
        <dbReference type="ARBA" id="ARBA00022679"/>
    </source>
</evidence>
<dbReference type="SUPFAM" id="SSF53062">
    <property type="entry name" value="PTS system fructose IIA component-like"/>
    <property type="match status" value="1"/>
</dbReference>
<dbReference type="PROSITE" id="PS51096">
    <property type="entry name" value="PTS_EIIA_TYPE_4"/>
    <property type="match status" value="1"/>
</dbReference>